<keyword evidence="2" id="KW-1185">Reference proteome</keyword>
<gene>
    <name evidence="1" type="ORF">POCTA_138.1.T1250223</name>
</gene>
<reference evidence="1" key="1">
    <citation type="submission" date="2021-01" db="EMBL/GenBank/DDBJ databases">
        <authorList>
            <consortium name="Genoscope - CEA"/>
            <person name="William W."/>
        </authorList>
    </citation>
    <scope>NUCLEOTIDE SEQUENCE</scope>
</reference>
<proteinExistence type="predicted"/>
<organism evidence="1 2">
    <name type="scientific">Paramecium octaurelia</name>
    <dbReference type="NCBI Taxonomy" id="43137"/>
    <lineage>
        <taxon>Eukaryota</taxon>
        <taxon>Sar</taxon>
        <taxon>Alveolata</taxon>
        <taxon>Ciliophora</taxon>
        <taxon>Intramacronucleata</taxon>
        <taxon>Oligohymenophorea</taxon>
        <taxon>Peniculida</taxon>
        <taxon>Parameciidae</taxon>
        <taxon>Paramecium</taxon>
    </lineage>
</organism>
<dbReference type="Proteomes" id="UP000683925">
    <property type="component" value="Unassembled WGS sequence"/>
</dbReference>
<comment type="caution">
    <text evidence="1">The sequence shown here is derived from an EMBL/GenBank/DDBJ whole genome shotgun (WGS) entry which is preliminary data.</text>
</comment>
<evidence type="ECO:0000313" key="2">
    <source>
        <dbReference type="Proteomes" id="UP000683925"/>
    </source>
</evidence>
<name>A0A8S1XM53_PAROT</name>
<sequence>MIKKNKYVELIYTLRCKLNANQLEAKNLFKAFLNYIQVILVKFKKSILKRFTQEIFKFTNARWYHDITSTAGIWMQGFPIVRPEQE</sequence>
<accession>A0A8S1XM53</accession>
<dbReference type="EMBL" id="CAJJDP010000125">
    <property type="protein sequence ID" value="CAD8201934.1"/>
    <property type="molecule type" value="Genomic_DNA"/>
</dbReference>
<protein>
    <submittedName>
        <fullName evidence="1">Uncharacterized protein</fullName>
    </submittedName>
</protein>
<dbReference type="AlphaFoldDB" id="A0A8S1XM53"/>
<evidence type="ECO:0000313" key="1">
    <source>
        <dbReference type="EMBL" id="CAD8201934.1"/>
    </source>
</evidence>